<dbReference type="AlphaFoldDB" id="A0A371F2F1"/>
<proteinExistence type="predicted"/>
<comment type="caution">
    <text evidence="1">The sequence shown here is derived from an EMBL/GenBank/DDBJ whole genome shotgun (WGS) entry which is preliminary data.</text>
</comment>
<gene>
    <name evidence="1" type="ORF">CR513_48050</name>
</gene>
<feature type="non-terminal residue" evidence="1">
    <location>
        <position position="1"/>
    </location>
</feature>
<sequence>MRCLNSRLERVTGYEVVWRVWVHASLQGSLSGPHCSSHSPSPFPFRDHLPRPHSRQVVISTIGLLFIGKVLEPISLFRIPCTALGLTILLLGDKWISTTNLFG</sequence>
<accession>A0A371F2F1</accession>
<evidence type="ECO:0000313" key="1">
    <source>
        <dbReference type="EMBL" id="RDX72468.1"/>
    </source>
</evidence>
<evidence type="ECO:0000313" key="2">
    <source>
        <dbReference type="Proteomes" id="UP000257109"/>
    </source>
</evidence>
<protein>
    <submittedName>
        <fullName evidence="1">Uncharacterized protein</fullName>
    </submittedName>
</protein>
<organism evidence="1 2">
    <name type="scientific">Mucuna pruriens</name>
    <name type="common">Velvet bean</name>
    <name type="synonym">Dolichos pruriens</name>
    <dbReference type="NCBI Taxonomy" id="157652"/>
    <lineage>
        <taxon>Eukaryota</taxon>
        <taxon>Viridiplantae</taxon>
        <taxon>Streptophyta</taxon>
        <taxon>Embryophyta</taxon>
        <taxon>Tracheophyta</taxon>
        <taxon>Spermatophyta</taxon>
        <taxon>Magnoliopsida</taxon>
        <taxon>eudicotyledons</taxon>
        <taxon>Gunneridae</taxon>
        <taxon>Pentapetalae</taxon>
        <taxon>rosids</taxon>
        <taxon>fabids</taxon>
        <taxon>Fabales</taxon>
        <taxon>Fabaceae</taxon>
        <taxon>Papilionoideae</taxon>
        <taxon>50 kb inversion clade</taxon>
        <taxon>NPAAA clade</taxon>
        <taxon>indigoferoid/millettioid clade</taxon>
        <taxon>Phaseoleae</taxon>
        <taxon>Mucuna</taxon>
    </lineage>
</organism>
<keyword evidence="2" id="KW-1185">Reference proteome</keyword>
<name>A0A371F2F1_MUCPR</name>
<dbReference type="EMBL" id="QJKJ01010892">
    <property type="protein sequence ID" value="RDX72468.1"/>
    <property type="molecule type" value="Genomic_DNA"/>
</dbReference>
<reference evidence="1" key="1">
    <citation type="submission" date="2018-05" db="EMBL/GenBank/DDBJ databases">
        <title>Draft genome of Mucuna pruriens seed.</title>
        <authorList>
            <person name="Nnadi N.E."/>
            <person name="Vos R."/>
            <person name="Hasami M.H."/>
            <person name="Devisetty U.K."/>
            <person name="Aguiy J.C."/>
        </authorList>
    </citation>
    <scope>NUCLEOTIDE SEQUENCE [LARGE SCALE GENOMIC DNA]</scope>
    <source>
        <strain evidence="1">JCA_2017</strain>
    </source>
</reference>
<dbReference type="Proteomes" id="UP000257109">
    <property type="component" value="Unassembled WGS sequence"/>
</dbReference>